<evidence type="ECO:0000313" key="2">
    <source>
        <dbReference type="Proteomes" id="UP001186047"/>
    </source>
</evidence>
<protein>
    <submittedName>
        <fullName evidence="1">Uncharacterized protein</fullName>
    </submittedName>
</protein>
<name>A0AAE4NNW5_9LACT</name>
<proteinExistence type="predicted"/>
<gene>
    <name evidence="1" type="ORF">RZO31_02505</name>
</gene>
<sequence length="46" mass="5179">MASISKLILKFGGGMLFLNLLEVSETSLSSPKFYRTIVPSPWYLNE</sequence>
<dbReference type="EMBL" id="JAWHVL010000006">
    <property type="protein sequence ID" value="MDV2631751.1"/>
    <property type="molecule type" value="Genomic_DNA"/>
</dbReference>
<comment type="caution">
    <text evidence="1">The sequence shown here is derived from an EMBL/GenBank/DDBJ whole genome shotgun (WGS) entry which is preliminary data.</text>
</comment>
<dbReference type="RefSeq" id="WP_157798865.1">
    <property type="nucleotide sequence ID" value="NZ_CP059049.1"/>
</dbReference>
<accession>A0AAE4NNW5</accession>
<dbReference type="AlphaFoldDB" id="A0AAE4NNW5"/>
<evidence type="ECO:0000313" key="1">
    <source>
        <dbReference type="EMBL" id="MDV2631751.1"/>
    </source>
</evidence>
<dbReference type="Proteomes" id="UP001186047">
    <property type="component" value="Unassembled WGS sequence"/>
</dbReference>
<reference evidence="1" key="1">
    <citation type="submission" date="2023-10" db="EMBL/GenBank/DDBJ databases">
        <title>Production of high quality cheese from raw caw milk (raw cheese).</title>
        <authorList>
            <person name="Samouris G."/>
        </authorList>
    </citation>
    <scope>NUCLEOTIDE SEQUENCE</scope>
    <source>
        <strain evidence="1">M17-3</strain>
    </source>
</reference>
<organism evidence="1 2">
    <name type="scientific">Lactococcus lactis</name>
    <dbReference type="NCBI Taxonomy" id="1358"/>
    <lineage>
        <taxon>Bacteria</taxon>
        <taxon>Bacillati</taxon>
        <taxon>Bacillota</taxon>
        <taxon>Bacilli</taxon>
        <taxon>Lactobacillales</taxon>
        <taxon>Streptococcaceae</taxon>
        <taxon>Lactococcus</taxon>
    </lineage>
</organism>